<name>A0A9E7MR07_9CAUD</name>
<feature type="region of interest" description="Disordered" evidence="1">
    <location>
        <begin position="1"/>
        <end position="22"/>
    </location>
</feature>
<gene>
    <name evidence="2" type="ORF">KIKIMORA_01400</name>
</gene>
<protein>
    <submittedName>
        <fullName evidence="2">Uncharacterized protein</fullName>
    </submittedName>
</protein>
<dbReference type="EMBL" id="ON529857">
    <property type="protein sequence ID" value="USN15286.1"/>
    <property type="molecule type" value="Genomic_DNA"/>
</dbReference>
<keyword evidence="3" id="KW-1185">Reference proteome</keyword>
<evidence type="ECO:0000313" key="2">
    <source>
        <dbReference type="EMBL" id="USN15286.1"/>
    </source>
</evidence>
<proteinExistence type="predicted"/>
<evidence type="ECO:0000256" key="1">
    <source>
        <dbReference type="SAM" id="MobiDB-lite"/>
    </source>
</evidence>
<accession>A0A9E7MR07</accession>
<dbReference type="Proteomes" id="UP001056576">
    <property type="component" value="Segment"/>
</dbReference>
<reference evidence="2 3" key="1">
    <citation type="submission" date="2022-05" db="EMBL/GenBank/DDBJ databases">
        <authorList>
            <person name="Friedrich I."/>
            <person name="Poehlein A."/>
            <person name="Schneider D."/>
            <person name="Hertel R."/>
            <person name="Daniel R."/>
        </authorList>
    </citation>
    <scope>NUCLEOTIDE SEQUENCE [LARGE SCALE GENOMIC DNA]</scope>
</reference>
<organism evidence="2 3">
    <name type="scientific">Brevundimonas phage vB_BpoS-Kikimora</name>
    <dbReference type="NCBI Taxonomy" id="2948601"/>
    <lineage>
        <taxon>Viruses</taxon>
        <taxon>Duplodnaviria</taxon>
        <taxon>Heunggongvirae</taxon>
        <taxon>Uroviricota</taxon>
        <taxon>Caudoviricetes</taxon>
        <taxon>Jeanschmidtviridae</taxon>
        <taxon>Kikimoravirus</taxon>
        <taxon>Kikimoravirus kikimora</taxon>
    </lineage>
</organism>
<evidence type="ECO:0000313" key="3">
    <source>
        <dbReference type="Proteomes" id="UP001056576"/>
    </source>
</evidence>
<sequence length="93" mass="10423">MSSDWASHVAKREAGRQAYENASAEEIEKVEAIISYAARHYNEGGWDLVVECWEPYEVYAYLCEANGDPNTALSSIARDIGMVDDHRRDIQGA</sequence>